<name>A0A7W9MT98_9ACTN</name>
<dbReference type="EMBL" id="JACHMY010000001">
    <property type="protein sequence ID" value="MBB5834900.1"/>
    <property type="molecule type" value="Genomic_DNA"/>
</dbReference>
<dbReference type="AlphaFoldDB" id="A0A7W9MT98"/>
<evidence type="ECO:0000259" key="2">
    <source>
        <dbReference type="Pfam" id="PF00403"/>
    </source>
</evidence>
<dbReference type="Gene3D" id="3.30.70.100">
    <property type="match status" value="1"/>
</dbReference>
<evidence type="ECO:0000256" key="1">
    <source>
        <dbReference type="ARBA" id="ARBA00022723"/>
    </source>
</evidence>
<dbReference type="Pfam" id="PF00403">
    <property type="entry name" value="HMA"/>
    <property type="match status" value="1"/>
</dbReference>
<reference evidence="3 4" key="1">
    <citation type="submission" date="2020-08" db="EMBL/GenBank/DDBJ databases">
        <title>Sequencing the genomes of 1000 actinobacteria strains.</title>
        <authorList>
            <person name="Klenk H.-P."/>
        </authorList>
    </citation>
    <scope>NUCLEOTIDE SEQUENCE [LARGE SCALE GENOMIC DNA]</scope>
    <source>
        <strain evidence="3 4">DSM 28967</strain>
    </source>
</reference>
<dbReference type="SUPFAM" id="SSF55008">
    <property type="entry name" value="HMA, heavy metal-associated domain"/>
    <property type="match status" value="1"/>
</dbReference>
<dbReference type="PROSITE" id="PS01047">
    <property type="entry name" value="HMA_1"/>
    <property type="match status" value="1"/>
</dbReference>
<dbReference type="Proteomes" id="UP000549971">
    <property type="component" value="Unassembled WGS sequence"/>
</dbReference>
<dbReference type="CDD" id="cd00371">
    <property type="entry name" value="HMA"/>
    <property type="match status" value="1"/>
</dbReference>
<protein>
    <submittedName>
        <fullName evidence="3">Copper chaperone CopZ</fullName>
    </submittedName>
</protein>
<dbReference type="InterPro" id="IPR017969">
    <property type="entry name" value="Heavy-metal-associated_CS"/>
</dbReference>
<keyword evidence="4" id="KW-1185">Reference proteome</keyword>
<dbReference type="InterPro" id="IPR036163">
    <property type="entry name" value="HMA_dom_sf"/>
</dbReference>
<gene>
    <name evidence="3" type="ORF">HDA39_001634</name>
</gene>
<dbReference type="InterPro" id="IPR006121">
    <property type="entry name" value="HMA_dom"/>
</dbReference>
<proteinExistence type="predicted"/>
<dbReference type="GO" id="GO:0046872">
    <property type="term" value="F:metal ion binding"/>
    <property type="evidence" value="ECO:0007669"/>
    <property type="project" value="UniProtKB-KW"/>
</dbReference>
<feature type="domain" description="HMA" evidence="2">
    <location>
        <begin position="276"/>
        <end position="312"/>
    </location>
</feature>
<keyword evidence="1" id="KW-0479">Metal-binding</keyword>
<comment type="caution">
    <text evidence="3">The sequence shown here is derived from an EMBL/GenBank/DDBJ whole genome shotgun (WGS) entry which is preliminary data.</text>
</comment>
<evidence type="ECO:0000313" key="4">
    <source>
        <dbReference type="Proteomes" id="UP000549971"/>
    </source>
</evidence>
<sequence length="341" mass="36634">MSDYDRAVAARILAETIAPWTPDLPPPSPWTVEPEVTPLSPDGRLTPAQRNHLDLELATSATHRVLWHDSTGVLNVAHCSALGPIVPVVARETTLALRQALPALSRLTDAEQRVMTATTTDADPREILAVGFETTARALVQHAYLAGSTPYDDPAAFAIALRDSGIFAVVANTWYWGLQSSTFRRGMIPIALEVRPDGGLRYAPESTTTLRTLKADAIAAADLPQYADLPAGELPRCLANMTTTGPPLLPGLVDLFVDTFLTILEQEPTMPHPDVVFEIPDMTCSHCTNTITGVLQTHGVTVSDINLDTKRVSAAFPSPEIQALCFTAIETHGYTVVPSAG</sequence>
<dbReference type="RefSeq" id="WP_184794610.1">
    <property type="nucleotide sequence ID" value="NZ_JACHMY010000001.1"/>
</dbReference>
<organism evidence="3 4">
    <name type="scientific">Kribbella italica</name>
    <dbReference type="NCBI Taxonomy" id="1540520"/>
    <lineage>
        <taxon>Bacteria</taxon>
        <taxon>Bacillati</taxon>
        <taxon>Actinomycetota</taxon>
        <taxon>Actinomycetes</taxon>
        <taxon>Propionibacteriales</taxon>
        <taxon>Kribbellaceae</taxon>
        <taxon>Kribbella</taxon>
    </lineage>
</organism>
<accession>A0A7W9MT98</accession>
<evidence type="ECO:0000313" key="3">
    <source>
        <dbReference type="EMBL" id="MBB5834900.1"/>
    </source>
</evidence>